<sequence>LKLSGPVQSGFFRFVVQPEIRPCHSGFQWVKCKTGPASGPNRLHSRFPAGPV</sequence>
<organism evidence="1 2">
    <name type="scientific">Trifolium medium</name>
    <dbReference type="NCBI Taxonomy" id="97028"/>
    <lineage>
        <taxon>Eukaryota</taxon>
        <taxon>Viridiplantae</taxon>
        <taxon>Streptophyta</taxon>
        <taxon>Embryophyta</taxon>
        <taxon>Tracheophyta</taxon>
        <taxon>Spermatophyta</taxon>
        <taxon>Magnoliopsida</taxon>
        <taxon>eudicotyledons</taxon>
        <taxon>Gunneridae</taxon>
        <taxon>Pentapetalae</taxon>
        <taxon>rosids</taxon>
        <taxon>fabids</taxon>
        <taxon>Fabales</taxon>
        <taxon>Fabaceae</taxon>
        <taxon>Papilionoideae</taxon>
        <taxon>50 kb inversion clade</taxon>
        <taxon>NPAAA clade</taxon>
        <taxon>Hologalegina</taxon>
        <taxon>IRL clade</taxon>
        <taxon>Trifolieae</taxon>
        <taxon>Trifolium</taxon>
    </lineage>
</organism>
<dbReference type="Proteomes" id="UP000265520">
    <property type="component" value="Unassembled WGS sequence"/>
</dbReference>
<keyword evidence="2" id="KW-1185">Reference proteome</keyword>
<dbReference type="AlphaFoldDB" id="A0A392UCW9"/>
<name>A0A392UCW9_9FABA</name>
<evidence type="ECO:0000313" key="1">
    <source>
        <dbReference type="EMBL" id="MCI71369.1"/>
    </source>
</evidence>
<feature type="non-terminal residue" evidence="1">
    <location>
        <position position="1"/>
    </location>
</feature>
<evidence type="ECO:0000313" key="2">
    <source>
        <dbReference type="Proteomes" id="UP000265520"/>
    </source>
</evidence>
<comment type="caution">
    <text evidence="1">The sequence shown here is derived from an EMBL/GenBank/DDBJ whole genome shotgun (WGS) entry which is preliminary data.</text>
</comment>
<proteinExistence type="predicted"/>
<protein>
    <submittedName>
        <fullName evidence="1">Uncharacterized protein</fullName>
    </submittedName>
</protein>
<accession>A0A392UCW9</accession>
<reference evidence="1 2" key="1">
    <citation type="journal article" date="2018" name="Front. Plant Sci.">
        <title>Red Clover (Trifolium pratense) and Zigzag Clover (T. medium) - A Picture of Genomic Similarities and Differences.</title>
        <authorList>
            <person name="Dluhosova J."/>
            <person name="Istvanek J."/>
            <person name="Nedelnik J."/>
            <person name="Repkova J."/>
        </authorList>
    </citation>
    <scope>NUCLEOTIDE SEQUENCE [LARGE SCALE GENOMIC DNA]</scope>
    <source>
        <strain evidence="2">cv. 10/8</strain>
        <tissue evidence="1">Leaf</tissue>
    </source>
</reference>
<dbReference type="EMBL" id="LXQA010795022">
    <property type="protein sequence ID" value="MCI71369.1"/>
    <property type="molecule type" value="Genomic_DNA"/>
</dbReference>